<keyword evidence="2" id="KW-1185">Reference proteome</keyword>
<accession>A0A518ES36</accession>
<sequence length="430" mass="44755">MSSLRSGCRAALESASVLVGVILVGASFAGVLPGGAGGLPTWAGEARDGVALELDARWRSFAADLASASGCDVTYQSPLGQSLGTKDPQRRLWDDHGTVGILRIGSAAGPAVLVMPDGFLSCAEASEAYQLSGLREPRRFAQELVEAAAFPGRVSADASDASGRTLAELLQTRAILLPVCVAAGDSGAAKRKPGLRVGDPRRNFPVRWEEAVRKAPEMAGPYPGSHPGVRALTAWLNTTPECAGLLVVGPGSESRIPVGTQQGFAAGSLEAFCSEVLRFGVQGCTAEQSLEAITRGLSACAELAIESPVWTRLGSTNWSLEVTVTRRGMGPGGDGAVLLNASPIDSELRWTAAAAENLESVEHPMELLPLRNQGVLLEGAQRQGGRRVRLFFSGSPGSPVKASTAAMLMVELKATSPQAQHATLRASSPR</sequence>
<reference evidence="1 2" key="1">
    <citation type="submission" date="2019-02" db="EMBL/GenBank/DDBJ databases">
        <title>Deep-cultivation of Planctomycetes and their phenomic and genomic characterization uncovers novel biology.</title>
        <authorList>
            <person name="Wiegand S."/>
            <person name="Jogler M."/>
            <person name="Boedeker C."/>
            <person name="Pinto D."/>
            <person name="Vollmers J."/>
            <person name="Rivas-Marin E."/>
            <person name="Kohn T."/>
            <person name="Peeters S.H."/>
            <person name="Heuer A."/>
            <person name="Rast P."/>
            <person name="Oberbeckmann S."/>
            <person name="Bunk B."/>
            <person name="Jeske O."/>
            <person name="Meyerdierks A."/>
            <person name="Storesund J.E."/>
            <person name="Kallscheuer N."/>
            <person name="Luecker S."/>
            <person name="Lage O.M."/>
            <person name="Pohl T."/>
            <person name="Merkel B.J."/>
            <person name="Hornburger P."/>
            <person name="Mueller R.-W."/>
            <person name="Bruemmer F."/>
            <person name="Labrenz M."/>
            <person name="Spormann A.M."/>
            <person name="Op den Camp H."/>
            <person name="Overmann J."/>
            <person name="Amann R."/>
            <person name="Jetten M.S.M."/>
            <person name="Mascher T."/>
            <person name="Medema M.H."/>
            <person name="Devos D.P."/>
            <person name="Kaster A.-K."/>
            <person name="Ovreas L."/>
            <person name="Rohde M."/>
            <person name="Galperin M.Y."/>
            <person name="Jogler C."/>
        </authorList>
    </citation>
    <scope>NUCLEOTIDE SEQUENCE [LARGE SCALE GENOMIC DNA]</scope>
    <source>
        <strain evidence="1 2">Poly30</strain>
    </source>
</reference>
<dbReference type="AlphaFoldDB" id="A0A518ES36"/>
<name>A0A518ES36_9BACT</name>
<evidence type="ECO:0000313" key="1">
    <source>
        <dbReference type="EMBL" id="QDV06908.1"/>
    </source>
</evidence>
<protein>
    <submittedName>
        <fullName evidence="1">Uncharacterized protein</fullName>
    </submittedName>
</protein>
<evidence type="ECO:0000313" key="2">
    <source>
        <dbReference type="Proteomes" id="UP000320390"/>
    </source>
</evidence>
<organism evidence="1 2">
    <name type="scientific">Saltatorellus ferox</name>
    <dbReference type="NCBI Taxonomy" id="2528018"/>
    <lineage>
        <taxon>Bacteria</taxon>
        <taxon>Pseudomonadati</taxon>
        <taxon>Planctomycetota</taxon>
        <taxon>Planctomycetia</taxon>
        <taxon>Planctomycetia incertae sedis</taxon>
        <taxon>Saltatorellus</taxon>
    </lineage>
</organism>
<proteinExistence type="predicted"/>
<dbReference type="RefSeq" id="WP_145197507.1">
    <property type="nucleotide sequence ID" value="NZ_CP036434.1"/>
</dbReference>
<dbReference type="EMBL" id="CP036434">
    <property type="protein sequence ID" value="QDV06908.1"/>
    <property type="molecule type" value="Genomic_DNA"/>
</dbReference>
<gene>
    <name evidence="1" type="ORF">Poly30_24260</name>
</gene>
<dbReference type="Proteomes" id="UP000320390">
    <property type="component" value="Chromosome"/>
</dbReference>